<dbReference type="PROSITE" id="PS51898">
    <property type="entry name" value="TYR_RECOMBINASE"/>
    <property type="match status" value="1"/>
</dbReference>
<dbReference type="Proteomes" id="UP001280897">
    <property type="component" value="Unassembled WGS sequence"/>
</dbReference>
<dbReference type="AlphaFoldDB" id="A0AAW8YF75"/>
<dbReference type="EMBL" id="JAWJAV010000001">
    <property type="protein sequence ID" value="MDV2620271.1"/>
    <property type="molecule type" value="Genomic_DNA"/>
</dbReference>
<evidence type="ECO:0000256" key="2">
    <source>
        <dbReference type="ARBA" id="ARBA00022908"/>
    </source>
</evidence>
<gene>
    <name evidence="6" type="ORF">R0G89_00780</name>
</gene>
<dbReference type="PANTHER" id="PTHR30349:SF64">
    <property type="entry name" value="PROPHAGE INTEGRASE INTD-RELATED"/>
    <property type="match status" value="1"/>
</dbReference>
<dbReference type="SUPFAM" id="SSF56349">
    <property type="entry name" value="DNA breaking-rejoining enzymes"/>
    <property type="match status" value="1"/>
</dbReference>
<keyword evidence="4" id="KW-0233">DNA recombination</keyword>
<dbReference type="GO" id="GO:0015074">
    <property type="term" value="P:DNA integration"/>
    <property type="evidence" value="ECO:0007669"/>
    <property type="project" value="UniProtKB-KW"/>
</dbReference>
<reference evidence="6" key="2">
    <citation type="submission" date="2023-10" db="EMBL/GenBank/DDBJ databases">
        <authorList>
            <person name="Khurajog B."/>
        </authorList>
    </citation>
    <scope>NUCLEOTIDE SEQUENCE</scope>
    <source>
        <strain evidence="6">BF9</strain>
    </source>
</reference>
<accession>A0AAW8YF75</accession>
<protein>
    <submittedName>
        <fullName evidence="6">Tyrosine-type recombinase/integrase</fullName>
    </submittedName>
</protein>
<keyword evidence="2" id="KW-0229">DNA integration</keyword>
<dbReference type="RefSeq" id="WP_166481432.1">
    <property type="nucleotide sequence ID" value="NZ_CP050079.1"/>
</dbReference>
<dbReference type="InterPro" id="IPR002104">
    <property type="entry name" value="Integrase_catalytic"/>
</dbReference>
<evidence type="ECO:0000256" key="3">
    <source>
        <dbReference type="ARBA" id="ARBA00023125"/>
    </source>
</evidence>
<evidence type="ECO:0000313" key="6">
    <source>
        <dbReference type="EMBL" id="MDV2620271.1"/>
    </source>
</evidence>
<reference evidence="6" key="1">
    <citation type="journal article" date="2023" name="PeerJ">
        <title>Selection and evaluation of lactic acid bacteria from chicken feces in Thailand as potential probiotics.</title>
        <authorList>
            <person name="Khurajog B."/>
            <person name="Disastra Y."/>
            <person name="Lawwyne L.D."/>
            <person name="Sirichokchatchawan W."/>
            <person name="Niyomtham W."/>
            <person name="Yindee J."/>
            <person name="Hampson D.J."/>
            <person name="Prapasarakul N."/>
        </authorList>
    </citation>
    <scope>NUCLEOTIDE SEQUENCE</scope>
    <source>
        <strain evidence="6">BF9</strain>
    </source>
</reference>
<dbReference type="InterPro" id="IPR004107">
    <property type="entry name" value="Integrase_SAM-like_N"/>
</dbReference>
<organism evidence="6 7">
    <name type="scientific">Pediococcus acidilactici</name>
    <dbReference type="NCBI Taxonomy" id="1254"/>
    <lineage>
        <taxon>Bacteria</taxon>
        <taxon>Bacillati</taxon>
        <taxon>Bacillota</taxon>
        <taxon>Bacilli</taxon>
        <taxon>Lactobacillales</taxon>
        <taxon>Lactobacillaceae</taxon>
        <taxon>Pediococcus</taxon>
        <taxon>Pediococcus acidilactici group</taxon>
    </lineage>
</organism>
<dbReference type="GO" id="GO:0003677">
    <property type="term" value="F:DNA binding"/>
    <property type="evidence" value="ECO:0007669"/>
    <property type="project" value="UniProtKB-KW"/>
</dbReference>
<keyword evidence="3" id="KW-0238">DNA-binding</keyword>
<dbReference type="Pfam" id="PF00589">
    <property type="entry name" value="Phage_integrase"/>
    <property type="match status" value="1"/>
</dbReference>
<dbReference type="Gene3D" id="1.10.443.10">
    <property type="entry name" value="Intergrase catalytic core"/>
    <property type="match status" value="1"/>
</dbReference>
<sequence length="391" mass="45852">MPKWEPLKKYPNIYRYKNKNDKKYKYGVRRTYQLPGQKRSEFTKSGLHSISDAKAVLDKFNADLYADKVKPKDKSSMTLVECYEEMKKLKLNSGKWRKTTAHMSDKYVKNFVKKDFANTKISKISRAEYQDYINSLAKRGFSKAYIEDINGMFQTILNYAEYNDYIVKNKIQRIDIPHAKQAKSMTIEKEDYEKWFKPAKEILNPYYYSVIRLLTLGERRGELLGLRYESFEKITSPDNTKRYKVTFDRARNPVVKDGASLKTTSSYRYIIANEDMNDDIETVLRLSKKIRLRRGKTIKPDDYVVVSIRTGLPMTPVYVNRLFLDVSKKCNIKIHPHKLRHYFATVALQSNINNISVMKWLGHAKPDMTNQYFRANESSILSVSDKISGKF</sequence>
<dbReference type="Gene3D" id="1.10.150.130">
    <property type="match status" value="1"/>
</dbReference>
<dbReference type="InterPro" id="IPR013762">
    <property type="entry name" value="Integrase-like_cat_sf"/>
</dbReference>
<dbReference type="Pfam" id="PF14659">
    <property type="entry name" value="Phage_int_SAM_3"/>
    <property type="match status" value="1"/>
</dbReference>
<evidence type="ECO:0000313" key="7">
    <source>
        <dbReference type="Proteomes" id="UP001280897"/>
    </source>
</evidence>
<dbReference type="InterPro" id="IPR011010">
    <property type="entry name" value="DNA_brk_join_enz"/>
</dbReference>
<proteinExistence type="inferred from homology"/>
<dbReference type="InterPro" id="IPR010998">
    <property type="entry name" value="Integrase_recombinase_N"/>
</dbReference>
<feature type="domain" description="Tyr recombinase" evidence="5">
    <location>
        <begin position="180"/>
        <end position="385"/>
    </location>
</feature>
<evidence type="ECO:0000259" key="5">
    <source>
        <dbReference type="PROSITE" id="PS51898"/>
    </source>
</evidence>
<dbReference type="InterPro" id="IPR050090">
    <property type="entry name" value="Tyrosine_recombinase_XerCD"/>
</dbReference>
<name>A0AAW8YF75_PEDAC</name>
<comment type="similarity">
    <text evidence="1">Belongs to the 'phage' integrase family.</text>
</comment>
<dbReference type="GeneID" id="57365767"/>
<comment type="caution">
    <text evidence="6">The sequence shown here is derived from an EMBL/GenBank/DDBJ whole genome shotgun (WGS) entry which is preliminary data.</text>
</comment>
<evidence type="ECO:0000256" key="4">
    <source>
        <dbReference type="ARBA" id="ARBA00023172"/>
    </source>
</evidence>
<evidence type="ECO:0000256" key="1">
    <source>
        <dbReference type="ARBA" id="ARBA00008857"/>
    </source>
</evidence>
<dbReference type="GO" id="GO:0006310">
    <property type="term" value="P:DNA recombination"/>
    <property type="evidence" value="ECO:0007669"/>
    <property type="project" value="UniProtKB-KW"/>
</dbReference>
<dbReference type="PANTHER" id="PTHR30349">
    <property type="entry name" value="PHAGE INTEGRASE-RELATED"/>
    <property type="match status" value="1"/>
</dbReference>